<protein>
    <submittedName>
        <fullName evidence="2">Cyclic nucleotide-binding domain-containing protein</fullName>
    </submittedName>
</protein>
<dbReference type="InterPro" id="IPR000595">
    <property type="entry name" value="cNMP-bd_dom"/>
</dbReference>
<accession>A0ABY5AVL5</accession>
<dbReference type="InterPro" id="IPR050397">
    <property type="entry name" value="Env_Response_Regulators"/>
</dbReference>
<dbReference type="PANTHER" id="PTHR24567">
    <property type="entry name" value="CRP FAMILY TRANSCRIPTIONAL REGULATORY PROTEIN"/>
    <property type="match status" value="1"/>
</dbReference>
<dbReference type="EMBL" id="CP098611">
    <property type="protein sequence ID" value="USR92259.1"/>
    <property type="molecule type" value="Genomic_DNA"/>
</dbReference>
<evidence type="ECO:0000313" key="2">
    <source>
        <dbReference type="EMBL" id="USR92259.1"/>
    </source>
</evidence>
<proteinExistence type="predicted"/>
<reference evidence="2" key="1">
    <citation type="submission" date="2022-06" db="EMBL/GenBank/DDBJ databases">
        <title>Genome sequence of Phormidium yuhuli AB48 isolated from an industrial photobioreactor environment.</title>
        <authorList>
            <person name="Qiu Y."/>
            <person name="Noonan A.J.C."/>
            <person name="Dofher K."/>
            <person name="Koch M."/>
            <person name="Kieft B."/>
            <person name="Lin X."/>
            <person name="Ziels R.M."/>
            <person name="Hallam S.J."/>
        </authorList>
    </citation>
    <scope>NUCLEOTIDE SEQUENCE</scope>
    <source>
        <strain evidence="2">AB48</strain>
    </source>
</reference>
<dbReference type="RefSeq" id="WP_252664338.1">
    <property type="nucleotide sequence ID" value="NZ_CP098611.1"/>
</dbReference>
<dbReference type="Gene3D" id="2.60.120.10">
    <property type="entry name" value="Jelly Rolls"/>
    <property type="match status" value="1"/>
</dbReference>
<dbReference type="InterPro" id="IPR014710">
    <property type="entry name" value="RmlC-like_jellyroll"/>
</dbReference>
<dbReference type="InterPro" id="IPR018490">
    <property type="entry name" value="cNMP-bd_dom_sf"/>
</dbReference>
<dbReference type="PROSITE" id="PS50042">
    <property type="entry name" value="CNMP_BINDING_3"/>
    <property type="match status" value="1"/>
</dbReference>
<evidence type="ECO:0000313" key="3">
    <source>
        <dbReference type="Proteomes" id="UP001056708"/>
    </source>
</evidence>
<dbReference type="Pfam" id="PF00027">
    <property type="entry name" value="cNMP_binding"/>
    <property type="match status" value="1"/>
</dbReference>
<organism evidence="2 3">
    <name type="scientific">Phormidium yuhuli AB48</name>
    <dbReference type="NCBI Taxonomy" id="2940671"/>
    <lineage>
        <taxon>Bacteria</taxon>
        <taxon>Bacillati</taxon>
        <taxon>Cyanobacteriota</taxon>
        <taxon>Cyanophyceae</taxon>
        <taxon>Oscillatoriophycideae</taxon>
        <taxon>Oscillatoriales</taxon>
        <taxon>Oscillatoriaceae</taxon>
        <taxon>Phormidium</taxon>
        <taxon>Phormidium yuhuli</taxon>
    </lineage>
</organism>
<feature type="domain" description="Cyclic nucleotide-binding" evidence="1">
    <location>
        <begin position="16"/>
        <end position="94"/>
    </location>
</feature>
<dbReference type="CDD" id="cd00038">
    <property type="entry name" value="CAP_ED"/>
    <property type="match status" value="1"/>
</dbReference>
<sequence>MLKPARTVEIFQKQTEPQRYQAGDVIFQEGDPGETMFGIIEGAVDLVVDGRVVETIETGDVFGEGSLVRQKGTRASTAVAKTNCTLAVMNLQKFLFAVQETPMFALEIMYSLSQRLRHFKHPDA</sequence>
<dbReference type="Proteomes" id="UP001056708">
    <property type="component" value="Chromosome"/>
</dbReference>
<evidence type="ECO:0000259" key="1">
    <source>
        <dbReference type="PROSITE" id="PS50042"/>
    </source>
</evidence>
<name>A0ABY5AVL5_9CYAN</name>
<dbReference type="PANTHER" id="PTHR24567:SF26">
    <property type="entry name" value="REGULATORY PROTEIN YEIL"/>
    <property type="match status" value="1"/>
</dbReference>
<dbReference type="PRINTS" id="PR00103">
    <property type="entry name" value="CAMPKINASE"/>
</dbReference>
<gene>
    <name evidence="2" type="ORF">NEA10_05930</name>
</gene>
<dbReference type="SUPFAM" id="SSF51206">
    <property type="entry name" value="cAMP-binding domain-like"/>
    <property type="match status" value="1"/>
</dbReference>
<dbReference type="SMART" id="SM00100">
    <property type="entry name" value="cNMP"/>
    <property type="match status" value="1"/>
</dbReference>
<keyword evidence="3" id="KW-1185">Reference proteome</keyword>